<dbReference type="Gramene" id="Manes.05G150900.1.v8.1">
    <property type="protein sequence ID" value="Manes.05G150900.1.v8.1.CDS"/>
    <property type="gene ID" value="Manes.05G150900.v8.1"/>
</dbReference>
<keyword evidence="6 12" id="KW-0479">Metal-binding</keyword>
<comment type="caution">
    <text evidence="15">The sequence shown here is derived from an EMBL/GenBank/DDBJ whole genome shotgun (WGS) entry which is preliminary data.</text>
</comment>
<dbReference type="Pfam" id="PF00067">
    <property type="entry name" value="p450"/>
    <property type="match status" value="1"/>
</dbReference>
<dbReference type="PRINTS" id="PR00463">
    <property type="entry name" value="EP450I"/>
</dbReference>
<evidence type="ECO:0000256" key="7">
    <source>
        <dbReference type="ARBA" id="ARBA00022989"/>
    </source>
</evidence>
<dbReference type="PANTHER" id="PTHR47955:SF22">
    <property type="entry name" value="CYTOCHROME P450 83B1-LIKE"/>
    <property type="match status" value="1"/>
</dbReference>
<organism evidence="15 16">
    <name type="scientific">Manihot esculenta</name>
    <name type="common">Cassava</name>
    <name type="synonym">Jatropha manihot</name>
    <dbReference type="NCBI Taxonomy" id="3983"/>
    <lineage>
        <taxon>Eukaryota</taxon>
        <taxon>Viridiplantae</taxon>
        <taxon>Streptophyta</taxon>
        <taxon>Embryophyta</taxon>
        <taxon>Tracheophyta</taxon>
        <taxon>Spermatophyta</taxon>
        <taxon>Magnoliopsida</taxon>
        <taxon>eudicotyledons</taxon>
        <taxon>Gunneridae</taxon>
        <taxon>Pentapetalae</taxon>
        <taxon>rosids</taxon>
        <taxon>fabids</taxon>
        <taxon>Malpighiales</taxon>
        <taxon>Euphorbiaceae</taxon>
        <taxon>Crotonoideae</taxon>
        <taxon>Manihoteae</taxon>
        <taxon>Manihot</taxon>
    </lineage>
</organism>
<keyword evidence="8 13" id="KW-0560">Oxidoreductase</keyword>
<accession>A0A2C9VXT3</accession>
<protein>
    <recommendedName>
        <fullName evidence="17">Cytochrome P450</fullName>
    </recommendedName>
</protein>
<keyword evidence="4 12" id="KW-0349">Heme</keyword>
<dbReference type="FunFam" id="1.10.630.10:FF:000011">
    <property type="entry name" value="Cytochrome P450 83B1"/>
    <property type="match status" value="1"/>
</dbReference>
<evidence type="ECO:0000313" key="15">
    <source>
        <dbReference type="EMBL" id="OAY50621.1"/>
    </source>
</evidence>
<feature type="chain" id="PRO_5012948693" description="Cytochrome P450" evidence="14">
    <location>
        <begin position="17"/>
        <end position="504"/>
    </location>
</feature>
<dbReference type="PANTHER" id="PTHR47955">
    <property type="entry name" value="CYTOCHROME P450 FAMILY 71 PROTEIN"/>
    <property type="match status" value="1"/>
</dbReference>
<dbReference type="InterPro" id="IPR001128">
    <property type="entry name" value="Cyt_P450"/>
</dbReference>
<dbReference type="PROSITE" id="PS00086">
    <property type="entry name" value="CYTOCHROME_P450"/>
    <property type="match status" value="1"/>
</dbReference>
<dbReference type="Proteomes" id="UP000091857">
    <property type="component" value="Chromosome 5"/>
</dbReference>
<dbReference type="GO" id="GO:0004497">
    <property type="term" value="F:monooxygenase activity"/>
    <property type="evidence" value="ECO:0007669"/>
    <property type="project" value="UniProtKB-KW"/>
</dbReference>
<evidence type="ECO:0008006" key="17">
    <source>
        <dbReference type="Google" id="ProtNLM"/>
    </source>
</evidence>
<proteinExistence type="inferred from homology"/>
<sequence>MVLLVLLLLALPFLLSFLLRKIKTKRNLHLPPGPKGLPFIGNLHQFDSLNPNSYLWQLSQEHGPVMSLRLGFVPILVVSSAKMAEAVMKTHDLIFCSRPALVGQQRLSYNGLDLAFSPYNAYWREIRKICMVYLFNSNRVQSFRPIREFELSHMLEKISKSAVASKPINLSEAMMSLTSTIICRVAFGKRYEEDGVGRSRFQELLKEAQALFMCFFVADYFPFLGFIDKFTGLLHRLEKNFREFDVFYEQIIQEHLDPSRSKPAEEDILDILLQLWKDRSFKVDLTFDHIKAVLMSVFLGGTDTSAATVVWAMTLLMKKPMAMKKAQEEIRKLVGRKDFVEEADCQQLPYLKAVIKETMRLQRTVPLLVPRESTEDCVLDGYDIAAKTVVYVNAWAIGRDPEIWENPEEFNPERFINSSIDLKGQDFELTPFGAGRRICPGIFMGLATVEVSLANLLYKFDWEMPVGMKKEDLDMDVQPGIAMHKKNALCLMARNYAGPLETYI</sequence>
<dbReference type="GO" id="GO:0020037">
    <property type="term" value="F:heme binding"/>
    <property type="evidence" value="ECO:0007669"/>
    <property type="project" value="InterPro"/>
</dbReference>
<keyword evidence="7" id="KW-1133">Transmembrane helix</keyword>
<dbReference type="PRINTS" id="PR00385">
    <property type="entry name" value="P450"/>
</dbReference>
<dbReference type="OrthoDB" id="2789670at2759"/>
<dbReference type="CDD" id="cd11072">
    <property type="entry name" value="CYP71-like"/>
    <property type="match status" value="1"/>
</dbReference>
<dbReference type="GO" id="GO:0016705">
    <property type="term" value="F:oxidoreductase activity, acting on paired donors, with incorporation or reduction of molecular oxygen"/>
    <property type="evidence" value="ECO:0007669"/>
    <property type="project" value="InterPro"/>
</dbReference>
<keyword evidence="5" id="KW-0812">Transmembrane</keyword>
<keyword evidence="9 12" id="KW-0408">Iron</keyword>
<comment type="similarity">
    <text evidence="3 13">Belongs to the cytochrome P450 family.</text>
</comment>
<dbReference type="InterPro" id="IPR036396">
    <property type="entry name" value="Cyt_P450_sf"/>
</dbReference>
<keyword evidence="14" id="KW-0732">Signal</keyword>
<name>A0A2C9VXT3_MANES</name>
<comment type="subcellular location">
    <subcellularLocation>
        <location evidence="2">Membrane</location>
        <topology evidence="2">Single-pass membrane protein</topology>
    </subcellularLocation>
</comment>
<evidence type="ECO:0000256" key="1">
    <source>
        <dbReference type="ARBA" id="ARBA00001971"/>
    </source>
</evidence>
<evidence type="ECO:0000256" key="13">
    <source>
        <dbReference type="RuleBase" id="RU000461"/>
    </source>
</evidence>
<comment type="cofactor">
    <cofactor evidence="1 12">
        <name>heme</name>
        <dbReference type="ChEBI" id="CHEBI:30413"/>
    </cofactor>
</comment>
<dbReference type="GO" id="GO:0005506">
    <property type="term" value="F:iron ion binding"/>
    <property type="evidence" value="ECO:0007669"/>
    <property type="project" value="InterPro"/>
</dbReference>
<dbReference type="InterPro" id="IPR002401">
    <property type="entry name" value="Cyt_P450_E_grp-I"/>
</dbReference>
<dbReference type="InterPro" id="IPR017972">
    <property type="entry name" value="Cyt_P450_CS"/>
</dbReference>
<reference evidence="16" key="1">
    <citation type="journal article" date="2016" name="Nat. Biotechnol.">
        <title>Sequencing wild and cultivated cassava and related species reveals extensive interspecific hybridization and genetic diversity.</title>
        <authorList>
            <person name="Bredeson J.V."/>
            <person name="Lyons J.B."/>
            <person name="Prochnik S.E."/>
            <person name="Wu G.A."/>
            <person name="Ha C.M."/>
            <person name="Edsinger-Gonzales E."/>
            <person name="Grimwood J."/>
            <person name="Schmutz J."/>
            <person name="Rabbi I.Y."/>
            <person name="Egesi C."/>
            <person name="Nauluvula P."/>
            <person name="Lebot V."/>
            <person name="Ndunguru J."/>
            <person name="Mkamilo G."/>
            <person name="Bart R.S."/>
            <person name="Setter T.L."/>
            <person name="Gleadow R.M."/>
            <person name="Kulakow P."/>
            <person name="Ferguson M.E."/>
            <person name="Rounsley S."/>
            <person name="Rokhsar D.S."/>
        </authorList>
    </citation>
    <scope>NUCLEOTIDE SEQUENCE [LARGE SCALE GENOMIC DNA]</scope>
    <source>
        <strain evidence="16">cv. AM560-2</strain>
    </source>
</reference>
<evidence type="ECO:0000256" key="3">
    <source>
        <dbReference type="ARBA" id="ARBA00010617"/>
    </source>
</evidence>
<evidence type="ECO:0000256" key="8">
    <source>
        <dbReference type="ARBA" id="ARBA00023002"/>
    </source>
</evidence>
<evidence type="ECO:0000313" key="16">
    <source>
        <dbReference type="Proteomes" id="UP000091857"/>
    </source>
</evidence>
<keyword evidence="11" id="KW-0472">Membrane</keyword>
<evidence type="ECO:0000256" key="4">
    <source>
        <dbReference type="ARBA" id="ARBA00022617"/>
    </source>
</evidence>
<evidence type="ECO:0000256" key="9">
    <source>
        <dbReference type="ARBA" id="ARBA00023004"/>
    </source>
</evidence>
<gene>
    <name evidence="15" type="ORF">MANES_05G150900v8</name>
</gene>
<dbReference type="AlphaFoldDB" id="A0A2C9VXT3"/>
<dbReference type="Gene3D" id="1.10.630.10">
    <property type="entry name" value="Cytochrome P450"/>
    <property type="match status" value="1"/>
</dbReference>
<evidence type="ECO:0000256" key="12">
    <source>
        <dbReference type="PIRSR" id="PIRSR602401-1"/>
    </source>
</evidence>
<evidence type="ECO:0000256" key="2">
    <source>
        <dbReference type="ARBA" id="ARBA00004167"/>
    </source>
</evidence>
<keyword evidence="10 13" id="KW-0503">Monooxygenase</keyword>
<evidence type="ECO:0000256" key="14">
    <source>
        <dbReference type="SAM" id="SignalP"/>
    </source>
</evidence>
<feature type="signal peptide" evidence="14">
    <location>
        <begin position="1"/>
        <end position="16"/>
    </location>
</feature>
<evidence type="ECO:0000256" key="5">
    <source>
        <dbReference type="ARBA" id="ARBA00022692"/>
    </source>
</evidence>
<evidence type="ECO:0000256" key="10">
    <source>
        <dbReference type="ARBA" id="ARBA00023033"/>
    </source>
</evidence>
<dbReference type="GO" id="GO:0016020">
    <property type="term" value="C:membrane"/>
    <property type="evidence" value="ECO:0007669"/>
    <property type="project" value="UniProtKB-SubCell"/>
</dbReference>
<dbReference type="EMBL" id="CM004391">
    <property type="protein sequence ID" value="OAY50621.1"/>
    <property type="molecule type" value="Genomic_DNA"/>
</dbReference>
<evidence type="ECO:0000256" key="11">
    <source>
        <dbReference type="ARBA" id="ARBA00023136"/>
    </source>
</evidence>
<dbReference type="STRING" id="3983.A0A2C9VXT3"/>
<dbReference type="SUPFAM" id="SSF48264">
    <property type="entry name" value="Cytochrome P450"/>
    <property type="match status" value="1"/>
</dbReference>
<keyword evidence="16" id="KW-1185">Reference proteome</keyword>
<feature type="binding site" description="axial binding residue" evidence="12">
    <location>
        <position position="439"/>
    </location>
    <ligand>
        <name>heme</name>
        <dbReference type="ChEBI" id="CHEBI:30413"/>
    </ligand>
    <ligandPart>
        <name>Fe</name>
        <dbReference type="ChEBI" id="CHEBI:18248"/>
    </ligandPart>
</feature>
<evidence type="ECO:0000256" key="6">
    <source>
        <dbReference type="ARBA" id="ARBA00022723"/>
    </source>
</evidence>